<name>A0A7V0T5L6_UNCW3</name>
<dbReference type="InterPro" id="IPR042099">
    <property type="entry name" value="ANL_N_sf"/>
</dbReference>
<dbReference type="GO" id="GO:0005524">
    <property type="term" value="F:ATP binding"/>
    <property type="evidence" value="ECO:0007669"/>
    <property type="project" value="UniProtKB-KW"/>
</dbReference>
<dbReference type="EMBL" id="DSBX01000190">
    <property type="protein sequence ID" value="HDQ99609.1"/>
    <property type="molecule type" value="Genomic_DNA"/>
</dbReference>
<dbReference type="PANTHER" id="PTHR43272">
    <property type="entry name" value="LONG-CHAIN-FATTY-ACID--COA LIGASE"/>
    <property type="match status" value="1"/>
</dbReference>
<dbReference type="PROSITE" id="PS00455">
    <property type="entry name" value="AMP_BINDING"/>
    <property type="match status" value="1"/>
</dbReference>
<evidence type="ECO:0000256" key="2">
    <source>
        <dbReference type="ARBA" id="ARBA00022840"/>
    </source>
</evidence>
<dbReference type="GO" id="GO:0016020">
    <property type="term" value="C:membrane"/>
    <property type="evidence" value="ECO:0007669"/>
    <property type="project" value="TreeGrafter"/>
</dbReference>
<protein>
    <submittedName>
        <fullName evidence="4">Long-chain fatty acid--CoA ligase</fullName>
    </submittedName>
</protein>
<keyword evidence="2" id="KW-0067">ATP-binding</keyword>
<sequence>MADTLYAAFAETAARWPEQAALKYNVDGTYRSTGFRELSRMVDEVAAGLATRGVRPGDRVGIYSYNRPEWVVADLAIMKLGAVVVPVYHTLPAETVGYILRDAEVSHLIVENPELFQTVLSVFESVPGLKDVIVLFGHGTETRSGKTLFSFESLRAAGADALTAAPARRAPHEPDPDDLVTIVYTSGTTGEPKGAMLTHRNILSNVHAAIEMFSLSPADTLVSFLPLCHMFERTCGYYSMLLSGATIAYAESLQTIARDVREVKPTLLIVVPRVLEKVYNTVAEKVLTGPPLSRKLMLATLRTYSRWARLAAKGRRPGLGLRFKHWLFGLLVVRKLHELGGGRIRLIVSGGAPLDRKLARVFGNIGFRVLEGYGLTETAPVVCAGVPGEERVGTVGKPFPGVEVRIAADGEILVRGPNVMKGYLNKPEETAKVIDRDGWFHTGDLGRFDDHGNLIITGRIKEIIVNSYGKNIAPVPLEQAMVGSKYIEQAMVIGDRRPHLTALVVPSRLVLEDHARAEGIGAGSFEHLLAEPRIRALYEAEIARTLANFAQYEQVRAFRLIPEPFTVENGLLTPTLKLRRPRVELAYRNEIEQLYREARQ</sequence>
<evidence type="ECO:0000259" key="3">
    <source>
        <dbReference type="Pfam" id="PF00501"/>
    </source>
</evidence>
<comment type="caution">
    <text evidence="4">The sequence shown here is derived from an EMBL/GenBank/DDBJ whole genome shotgun (WGS) entry which is preliminary data.</text>
</comment>
<organism evidence="4">
    <name type="scientific">candidate division WOR-3 bacterium</name>
    <dbReference type="NCBI Taxonomy" id="2052148"/>
    <lineage>
        <taxon>Bacteria</taxon>
        <taxon>Bacteria division WOR-3</taxon>
    </lineage>
</organism>
<evidence type="ECO:0000313" key="4">
    <source>
        <dbReference type="EMBL" id="HDQ99609.1"/>
    </source>
</evidence>
<dbReference type="CDD" id="cd05907">
    <property type="entry name" value="VL_LC_FACS_like"/>
    <property type="match status" value="1"/>
</dbReference>
<dbReference type="SUPFAM" id="SSF56801">
    <property type="entry name" value="Acetyl-CoA synthetase-like"/>
    <property type="match status" value="1"/>
</dbReference>
<dbReference type="Gene3D" id="3.40.50.12780">
    <property type="entry name" value="N-terminal domain of ligase-like"/>
    <property type="match status" value="1"/>
</dbReference>
<dbReference type="PANTHER" id="PTHR43272:SF33">
    <property type="entry name" value="AMP-BINDING DOMAIN-CONTAINING PROTEIN-RELATED"/>
    <property type="match status" value="1"/>
</dbReference>
<evidence type="ECO:0000256" key="1">
    <source>
        <dbReference type="ARBA" id="ARBA00022741"/>
    </source>
</evidence>
<keyword evidence="4" id="KW-0436">Ligase</keyword>
<gene>
    <name evidence="4" type="ORF">ENN51_04910</name>
</gene>
<reference evidence="4" key="1">
    <citation type="journal article" date="2020" name="mSystems">
        <title>Genome- and Community-Level Interaction Insights into Carbon Utilization and Element Cycling Functions of Hydrothermarchaeota in Hydrothermal Sediment.</title>
        <authorList>
            <person name="Zhou Z."/>
            <person name="Liu Y."/>
            <person name="Xu W."/>
            <person name="Pan J."/>
            <person name="Luo Z.H."/>
            <person name="Li M."/>
        </authorList>
    </citation>
    <scope>NUCLEOTIDE SEQUENCE [LARGE SCALE GENOMIC DNA]</scope>
    <source>
        <strain evidence="4">SpSt-1182</strain>
    </source>
</reference>
<dbReference type="InterPro" id="IPR000873">
    <property type="entry name" value="AMP-dep_synth/lig_dom"/>
</dbReference>
<proteinExistence type="predicted"/>
<dbReference type="GO" id="GO:0004467">
    <property type="term" value="F:long-chain fatty acid-CoA ligase activity"/>
    <property type="evidence" value="ECO:0007669"/>
    <property type="project" value="TreeGrafter"/>
</dbReference>
<dbReference type="AlphaFoldDB" id="A0A7V0T5L6"/>
<accession>A0A7V0T5L6</accession>
<dbReference type="Pfam" id="PF00501">
    <property type="entry name" value="AMP-binding"/>
    <property type="match status" value="1"/>
</dbReference>
<dbReference type="Pfam" id="PF23562">
    <property type="entry name" value="AMP-binding_C_3"/>
    <property type="match status" value="1"/>
</dbReference>
<feature type="domain" description="AMP-dependent synthetase/ligase" evidence="3">
    <location>
        <begin position="9"/>
        <end position="424"/>
    </location>
</feature>
<dbReference type="InterPro" id="IPR020845">
    <property type="entry name" value="AMP-binding_CS"/>
</dbReference>
<keyword evidence="1" id="KW-0547">Nucleotide-binding</keyword>
<dbReference type="Proteomes" id="UP000885672">
    <property type="component" value="Unassembled WGS sequence"/>
</dbReference>